<evidence type="ECO:0000256" key="6">
    <source>
        <dbReference type="ARBA" id="ARBA00037968"/>
    </source>
</evidence>
<evidence type="ECO:0000256" key="5">
    <source>
        <dbReference type="ARBA" id="ARBA00023136"/>
    </source>
</evidence>
<feature type="transmembrane region" description="Helical" evidence="8">
    <location>
        <begin position="245"/>
        <end position="267"/>
    </location>
</feature>
<evidence type="ECO:0000259" key="9">
    <source>
        <dbReference type="PROSITE" id="PS50850"/>
    </source>
</evidence>
<feature type="transmembrane region" description="Helical" evidence="8">
    <location>
        <begin position="390"/>
        <end position="409"/>
    </location>
</feature>
<dbReference type="AlphaFoldDB" id="A0A423VZJ1"/>
<feature type="compositionally biased region" description="Basic residues" evidence="7">
    <location>
        <begin position="1"/>
        <end position="10"/>
    </location>
</feature>
<gene>
    <name evidence="10" type="ORF">VMCG_07831</name>
</gene>
<feature type="transmembrane region" description="Helical" evidence="8">
    <location>
        <begin position="485"/>
        <end position="506"/>
    </location>
</feature>
<evidence type="ECO:0000256" key="8">
    <source>
        <dbReference type="SAM" id="Phobius"/>
    </source>
</evidence>
<keyword evidence="4 8" id="KW-1133">Transmembrane helix</keyword>
<feature type="region of interest" description="Disordered" evidence="7">
    <location>
        <begin position="1"/>
        <end position="25"/>
    </location>
</feature>
<dbReference type="EMBL" id="LKEA01000032">
    <property type="protein sequence ID" value="ROV96513.1"/>
    <property type="molecule type" value="Genomic_DNA"/>
</dbReference>
<evidence type="ECO:0000256" key="2">
    <source>
        <dbReference type="ARBA" id="ARBA00022448"/>
    </source>
</evidence>
<dbReference type="InterPro" id="IPR011701">
    <property type="entry name" value="MFS"/>
</dbReference>
<evidence type="ECO:0000313" key="11">
    <source>
        <dbReference type="Proteomes" id="UP000283895"/>
    </source>
</evidence>
<keyword evidence="5 8" id="KW-0472">Membrane</keyword>
<dbReference type="SUPFAM" id="SSF103473">
    <property type="entry name" value="MFS general substrate transporter"/>
    <property type="match status" value="1"/>
</dbReference>
<keyword evidence="11" id="KW-1185">Reference proteome</keyword>
<dbReference type="PANTHER" id="PTHR43791:SF64">
    <property type="entry name" value="MAJOR FACILITATOR SUPERFAMILY (MFS) PROFILE DOMAIN-CONTAINING PROTEIN"/>
    <property type="match status" value="1"/>
</dbReference>
<dbReference type="GO" id="GO:0016020">
    <property type="term" value="C:membrane"/>
    <property type="evidence" value="ECO:0007669"/>
    <property type="project" value="UniProtKB-SubCell"/>
</dbReference>
<dbReference type="Pfam" id="PF07690">
    <property type="entry name" value="MFS_1"/>
    <property type="match status" value="1"/>
</dbReference>
<dbReference type="Proteomes" id="UP000283895">
    <property type="component" value="Unassembled WGS sequence"/>
</dbReference>
<dbReference type="InterPro" id="IPR020846">
    <property type="entry name" value="MFS_dom"/>
</dbReference>
<dbReference type="GO" id="GO:0022857">
    <property type="term" value="F:transmembrane transporter activity"/>
    <property type="evidence" value="ECO:0007669"/>
    <property type="project" value="InterPro"/>
</dbReference>
<feature type="transmembrane region" description="Helical" evidence="8">
    <location>
        <begin position="316"/>
        <end position="338"/>
    </location>
</feature>
<dbReference type="PROSITE" id="PS50850">
    <property type="entry name" value="MFS"/>
    <property type="match status" value="1"/>
</dbReference>
<comment type="subcellular location">
    <subcellularLocation>
        <location evidence="1">Membrane</location>
        <topology evidence="1">Multi-pass membrane protein</topology>
    </subcellularLocation>
</comment>
<dbReference type="OrthoDB" id="3639251at2759"/>
<name>A0A423VZJ1_9PEZI</name>
<dbReference type="PANTHER" id="PTHR43791">
    <property type="entry name" value="PERMEASE-RELATED"/>
    <property type="match status" value="1"/>
</dbReference>
<keyword evidence="2" id="KW-0813">Transport</keyword>
<evidence type="ECO:0000256" key="7">
    <source>
        <dbReference type="SAM" id="MobiDB-lite"/>
    </source>
</evidence>
<dbReference type="Gene3D" id="1.20.1250.20">
    <property type="entry name" value="MFS general substrate transporter like domains"/>
    <property type="match status" value="2"/>
</dbReference>
<comment type="similarity">
    <text evidence="6">Belongs to the major facilitator superfamily. Allantoate permease family.</text>
</comment>
<protein>
    <recommendedName>
        <fullName evidence="9">Major facilitator superfamily (MFS) profile domain-containing protein</fullName>
    </recommendedName>
</protein>
<dbReference type="InterPro" id="IPR036259">
    <property type="entry name" value="MFS_trans_sf"/>
</dbReference>
<evidence type="ECO:0000313" key="10">
    <source>
        <dbReference type="EMBL" id="ROV96513.1"/>
    </source>
</evidence>
<feature type="transmembrane region" description="Helical" evidence="8">
    <location>
        <begin position="358"/>
        <end position="378"/>
    </location>
</feature>
<sequence length="557" mass="62650">MSNTRHRRARGSPEHDDEALETQGLLDEDRHQVSPIVIINEPYREPNTTLTMSFKALTQRVPLFQRDGDRSPLERDLVRRLDIFLLTFGCISQVIKYLDQTNISSAYVSGMKEDLGLYGNELNYFTTWFSVSYCIMLIPSQVIMTWVRPSWWLPGLEIGWGLMTGLIALCTNAKQVYVLRVFLGLFESSAWPGMVTLFMYWYTPSELAKRIAYYHSCQAIGAMLSGALQTAMLNTLDGTHGIAGWRWLFIINAIMTVVVGLAGFFMLPDYPSSPNPRAFWFKAGHARMAQERLERHGRAEAKKITWAAAKRTSTMWVAYFIPLLYIATVLAQYGYNYFNLFLKSLTNPDGSPTWSTSQVNTIPIAGGAINVACVWLWAILSDMFHTRWTLLVAQAVIGLIPAITMSIWTRHPDSTPLSAAYASYFISYLCLGTAPLVMSWLSDLLPQDPEARTLILGYSIAVLYAIIAWSQVLVWPSSEAPYYKYGWQVSVALWVLVILMTIYLRIVDVRYLLPKRLAARTPVIEAVKADDEDAVAVNSSAGPVNPKRTEVEAVAGV</sequence>
<evidence type="ECO:0000256" key="4">
    <source>
        <dbReference type="ARBA" id="ARBA00022989"/>
    </source>
</evidence>
<feature type="transmembrane region" description="Helical" evidence="8">
    <location>
        <begin position="421"/>
        <end position="441"/>
    </location>
</feature>
<evidence type="ECO:0000256" key="1">
    <source>
        <dbReference type="ARBA" id="ARBA00004141"/>
    </source>
</evidence>
<accession>A0A423VZJ1</accession>
<keyword evidence="3 8" id="KW-0812">Transmembrane</keyword>
<dbReference type="FunFam" id="1.20.1250.20:FF:000065">
    <property type="entry name" value="Putative MFS pantothenate transporter"/>
    <property type="match status" value="1"/>
</dbReference>
<evidence type="ECO:0000256" key="3">
    <source>
        <dbReference type="ARBA" id="ARBA00022692"/>
    </source>
</evidence>
<comment type="caution">
    <text evidence="10">The sequence shown here is derived from an EMBL/GenBank/DDBJ whole genome shotgun (WGS) entry which is preliminary data.</text>
</comment>
<feature type="transmembrane region" description="Helical" evidence="8">
    <location>
        <begin position="181"/>
        <end position="201"/>
    </location>
</feature>
<feature type="transmembrane region" description="Helical" evidence="8">
    <location>
        <begin position="151"/>
        <end position="169"/>
    </location>
</feature>
<reference evidence="10 11" key="1">
    <citation type="submission" date="2015-09" db="EMBL/GenBank/DDBJ databases">
        <title>Host preference determinants of Valsa canker pathogens revealed by comparative genomics.</title>
        <authorList>
            <person name="Yin Z."/>
            <person name="Huang L."/>
        </authorList>
    </citation>
    <scope>NUCLEOTIDE SEQUENCE [LARGE SCALE GENOMIC DNA]</scope>
    <source>
        <strain evidence="10 11">03-1</strain>
    </source>
</reference>
<organism evidence="10 11">
    <name type="scientific">Cytospora schulzeri</name>
    <dbReference type="NCBI Taxonomy" id="448051"/>
    <lineage>
        <taxon>Eukaryota</taxon>
        <taxon>Fungi</taxon>
        <taxon>Dikarya</taxon>
        <taxon>Ascomycota</taxon>
        <taxon>Pezizomycotina</taxon>
        <taxon>Sordariomycetes</taxon>
        <taxon>Sordariomycetidae</taxon>
        <taxon>Diaporthales</taxon>
        <taxon>Cytosporaceae</taxon>
        <taxon>Cytospora</taxon>
    </lineage>
</organism>
<feature type="domain" description="Major facilitator superfamily (MFS) profile" evidence="9">
    <location>
        <begin position="85"/>
        <end position="510"/>
    </location>
</feature>
<feature type="transmembrane region" description="Helical" evidence="8">
    <location>
        <begin position="453"/>
        <end position="473"/>
    </location>
</feature>
<dbReference type="STRING" id="356882.A0A423VZJ1"/>
<proteinExistence type="inferred from homology"/>
<feature type="transmembrane region" description="Helical" evidence="8">
    <location>
        <begin position="122"/>
        <end position="139"/>
    </location>
</feature>